<dbReference type="Pfam" id="PF08669">
    <property type="entry name" value="GCV_T_C"/>
    <property type="match status" value="1"/>
</dbReference>
<dbReference type="Gene3D" id="2.40.30.110">
    <property type="entry name" value="Aminomethyltransferase beta-barrel domains"/>
    <property type="match status" value="1"/>
</dbReference>
<evidence type="ECO:0000313" key="11">
    <source>
        <dbReference type="Proteomes" id="UP000738126"/>
    </source>
</evidence>
<feature type="domain" description="GCVT N-terminal" evidence="8">
    <location>
        <begin position="7"/>
        <end position="259"/>
    </location>
</feature>
<evidence type="ECO:0000256" key="3">
    <source>
        <dbReference type="ARBA" id="ARBA00022576"/>
    </source>
</evidence>
<organism evidence="10 11">
    <name type="scientific">Halorhodospira neutriphila</name>
    <dbReference type="NCBI Taxonomy" id="168379"/>
    <lineage>
        <taxon>Bacteria</taxon>
        <taxon>Pseudomonadati</taxon>
        <taxon>Pseudomonadota</taxon>
        <taxon>Gammaproteobacteria</taxon>
        <taxon>Chromatiales</taxon>
        <taxon>Ectothiorhodospiraceae</taxon>
        <taxon>Halorhodospira</taxon>
    </lineage>
</organism>
<sequence length="361" mass="38784">MPHQTPLYTVHVDAGARMVDFAGWAMPLHYGSQIAEHEAVRSHAGLFDVSHMAVTDLAGEGARAMLRELLANDVAKLDGRPGRALYSCLLNEQGGVIDDLIVYARGEERGYRIISNAATRERVLPYLLDEAQRRGLDAAARDELAMIAVQGPQAPALLEAVYGAAAEPALALRPFQSTELEAAFIGRTGYTGEDGFEIVLPAERSAELWHRLHEAGGTPCGLGARDSLRLEAGLNLNGHEMDEQTSPLAAGLDWTVAWEPAERDFVGRQALEAQRRQGPQQRLIGLVVEGRAPAREGYTVRTDAGEGVITSGGYAPSVGAPVALARVPAAASGGYRVVIRNREVPARAVQPPFVRHGKVRV</sequence>
<dbReference type="PIRSF" id="PIRSF006487">
    <property type="entry name" value="GcvT"/>
    <property type="match status" value="1"/>
</dbReference>
<evidence type="ECO:0000256" key="1">
    <source>
        <dbReference type="ARBA" id="ARBA00008609"/>
    </source>
</evidence>
<dbReference type="Pfam" id="PF01571">
    <property type="entry name" value="GCV_T"/>
    <property type="match status" value="1"/>
</dbReference>
<feature type="domain" description="Aminomethyltransferase C-terminal" evidence="9">
    <location>
        <begin position="282"/>
        <end position="354"/>
    </location>
</feature>
<dbReference type="NCBIfam" id="NF001567">
    <property type="entry name" value="PRK00389.1"/>
    <property type="match status" value="1"/>
</dbReference>
<dbReference type="Gene3D" id="3.30.70.1400">
    <property type="entry name" value="Aminomethyltransferase beta-barrel domains"/>
    <property type="match status" value="1"/>
</dbReference>
<reference evidence="10 11" key="1">
    <citation type="journal article" date="2020" name="Microorganisms">
        <title>Osmotic Adaptation and Compatible Solute Biosynthesis of Phototrophic Bacteria as Revealed from Genome Analyses.</title>
        <authorList>
            <person name="Imhoff J.F."/>
            <person name="Rahn T."/>
            <person name="Kunzel S."/>
            <person name="Keller A."/>
            <person name="Neulinger S.C."/>
        </authorList>
    </citation>
    <scope>NUCLEOTIDE SEQUENCE [LARGE SCALE GENOMIC DNA]</scope>
    <source>
        <strain evidence="10 11">DSM 15116</strain>
    </source>
</reference>
<evidence type="ECO:0000313" key="10">
    <source>
        <dbReference type="EMBL" id="MBK1726225.1"/>
    </source>
</evidence>
<dbReference type="EC" id="2.1.2.10" evidence="2 7"/>
<evidence type="ECO:0000259" key="8">
    <source>
        <dbReference type="Pfam" id="PF01571"/>
    </source>
</evidence>
<dbReference type="RefSeq" id="WP_200257097.1">
    <property type="nucleotide sequence ID" value="NZ_NRSH01000029.1"/>
</dbReference>
<accession>A0ABS1E382</accession>
<dbReference type="InterPro" id="IPR027266">
    <property type="entry name" value="TrmE/GcvT-like"/>
</dbReference>
<dbReference type="Gene3D" id="4.10.1250.10">
    <property type="entry name" value="Aminomethyltransferase fragment"/>
    <property type="match status" value="1"/>
</dbReference>
<evidence type="ECO:0000256" key="5">
    <source>
        <dbReference type="ARBA" id="ARBA00031395"/>
    </source>
</evidence>
<evidence type="ECO:0000256" key="6">
    <source>
        <dbReference type="ARBA" id="ARBA00047665"/>
    </source>
</evidence>
<keyword evidence="4 7" id="KW-0808">Transferase</keyword>
<comment type="similarity">
    <text evidence="1 7">Belongs to the GcvT family.</text>
</comment>
<evidence type="ECO:0000256" key="2">
    <source>
        <dbReference type="ARBA" id="ARBA00012616"/>
    </source>
</evidence>
<proteinExistence type="inferred from homology"/>
<dbReference type="SUPFAM" id="SSF103025">
    <property type="entry name" value="Folate-binding domain"/>
    <property type="match status" value="1"/>
</dbReference>
<comment type="subunit">
    <text evidence="7">The glycine cleavage system is composed of four proteins: P, T, L and H.</text>
</comment>
<keyword evidence="11" id="KW-1185">Reference proteome</keyword>
<dbReference type="InterPro" id="IPR028896">
    <property type="entry name" value="GcvT/YgfZ/DmdA"/>
</dbReference>
<dbReference type="InterPro" id="IPR006222">
    <property type="entry name" value="GCVT_N"/>
</dbReference>
<dbReference type="InterPro" id="IPR029043">
    <property type="entry name" value="GcvT/YgfZ_C"/>
</dbReference>
<evidence type="ECO:0000259" key="9">
    <source>
        <dbReference type="Pfam" id="PF08669"/>
    </source>
</evidence>
<comment type="caution">
    <text evidence="10">The sequence shown here is derived from an EMBL/GenBank/DDBJ whole genome shotgun (WGS) entry which is preliminary data.</text>
</comment>
<dbReference type="InterPro" id="IPR022903">
    <property type="entry name" value="GcvT_bac"/>
</dbReference>
<dbReference type="Proteomes" id="UP000738126">
    <property type="component" value="Unassembled WGS sequence"/>
</dbReference>
<protein>
    <recommendedName>
        <fullName evidence="2 7">Aminomethyltransferase</fullName>
        <ecNumber evidence="2 7">2.1.2.10</ecNumber>
    </recommendedName>
    <alternativeName>
        <fullName evidence="5 7">Glycine cleavage system T protein</fullName>
    </alternativeName>
</protein>
<dbReference type="InterPro" id="IPR006223">
    <property type="entry name" value="GcvT"/>
</dbReference>
<keyword evidence="3 7" id="KW-0032">Aminotransferase</keyword>
<gene>
    <name evidence="7 10" type="primary">gcvT</name>
    <name evidence="10" type="ORF">CKO13_04130</name>
</gene>
<evidence type="ECO:0000256" key="4">
    <source>
        <dbReference type="ARBA" id="ARBA00022679"/>
    </source>
</evidence>
<dbReference type="NCBIfam" id="TIGR00528">
    <property type="entry name" value="gcvT"/>
    <property type="match status" value="1"/>
</dbReference>
<dbReference type="HAMAP" id="MF_00259">
    <property type="entry name" value="GcvT"/>
    <property type="match status" value="1"/>
</dbReference>
<comment type="function">
    <text evidence="7">The glycine cleavage system catalyzes the degradation of glycine.</text>
</comment>
<dbReference type="SUPFAM" id="SSF101790">
    <property type="entry name" value="Aminomethyltransferase beta-barrel domain"/>
    <property type="match status" value="1"/>
</dbReference>
<dbReference type="EMBL" id="NRSH01000029">
    <property type="protein sequence ID" value="MBK1726225.1"/>
    <property type="molecule type" value="Genomic_DNA"/>
</dbReference>
<dbReference type="PANTHER" id="PTHR43757:SF2">
    <property type="entry name" value="AMINOMETHYLTRANSFERASE, MITOCHONDRIAL"/>
    <property type="match status" value="1"/>
</dbReference>
<name>A0ABS1E382_9GAMM</name>
<dbReference type="PANTHER" id="PTHR43757">
    <property type="entry name" value="AMINOMETHYLTRANSFERASE"/>
    <property type="match status" value="1"/>
</dbReference>
<evidence type="ECO:0000256" key="7">
    <source>
        <dbReference type="HAMAP-Rule" id="MF_00259"/>
    </source>
</evidence>
<dbReference type="InterPro" id="IPR013977">
    <property type="entry name" value="GcvT_C"/>
</dbReference>
<comment type="catalytic activity">
    <reaction evidence="6 7">
        <text>N(6)-[(R)-S(8)-aminomethyldihydrolipoyl]-L-lysyl-[protein] + (6S)-5,6,7,8-tetrahydrofolate = N(6)-[(R)-dihydrolipoyl]-L-lysyl-[protein] + (6R)-5,10-methylene-5,6,7,8-tetrahydrofolate + NH4(+)</text>
        <dbReference type="Rhea" id="RHEA:16945"/>
        <dbReference type="Rhea" id="RHEA-COMP:10475"/>
        <dbReference type="Rhea" id="RHEA-COMP:10492"/>
        <dbReference type="ChEBI" id="CHEBI:15636"/>
        <dbReference type="ChEBI" id="CHEBI:28938"/>
        <dbReference type="ChEBI" id="CHEBI:57453"/>
        <dbReference type="ChEBI" id="CHEBI:83100"/>
        <dbReference type="ChEBI" id="CHEBI:83143"/>
        <dbReference type="EC" id="2.1.2.10"/>
    </reaction>
</comment>
<dbReference type="Gene3D" id="3.30.1360.120">
    <property type="entry name" value="Probable tRNA modification gtpase trme, domain 1"/>
    <property type="match status" value="1"/>
</dbReference>